<comment type="caution">
    <text evidence="4">The sequence shown here is derived from an EMBL/GenBank/DDBJ whole genome shotgun (WGS) entry which is preliminary data.</text>
</comment>
<dbReference type="InterPro" id="IPR027417">
    <property type="entry name" value="P-loop_NTPase"/>
</dbReference>
<dbReference type="AlphaFoldDB" id="A0A9W4U0Y8"/>
<evidence type="ECO:0000259" key="3">
    <source>
        <dbReference type="Pfam" id="PF24883"/>
    </source>
</evidence>
<keyword evidence="2" id="KW-0732">Signal</keyword>
<sequence>MDPLSVTASIIAVLQLSAKVLGYLSDVKDASKDRMQCAVEISNLYNLLFNLRVHLEEENPDEPWFTAVRALDVENGPLDQFKQALEILQTTMTDGGRLNKARKALRWKFEKEEIASILSRMERLKTLIKIALQMDHFKLSQALKNDTQHIKVVVTSLQTHADDTEHRRLLEWVSPTDYPAQQSDIIKRKQEGTGQWFLNAPEVAKWLSEAKGTLFCPGIPGAGKTMVAAIAIDHLLTSVQDSAHGVAYVFCNYKTKEEQDTSNMLAAVLKQLVQARPSIAGSVGQLYKQHNNRGTRPSLDEVFSCL</sequence>
<feature type="signal peptide" evidence="2">
    <location>
        <begin position="1"/>
        <end position="22"/>
    </location>
</feature>
<keyword evidence="1" id="KW-0677">Repeat</keyword>
<reference evidence="4" key="1">
    <citation type="submission" date="2023-01" db="EMBL/GenBank/DDBJ databases">
        <authorList>
            <person name="Van Ghelder C."/>
            <person name="Rancurel C."/>
        </authorList>
    </citation>
    <scope>NUCLEOTIDE SEQUENCE</scope>
    <source>
        <strain evidence="4">CNCM I-4278</strain>
    </source>
</reference>
<protein>
    <recommendedName>
        <fullName evidence="3">Nephrocystin 3-like N-terminal domain-containing protein</fullName>
    </recommendedName>
</protein>
<proteinExistence type="predicted"/>
<organism evidence="4 5">
    <name type="scientific">Periconia digitata</name>
    <dbReference type="NCBI Taxonomy" id="1303443"/>
    <lineage>
        <taxon>Eukaryota</taxon>
        <taxon>Fungi</taxon>
        <taxon>Dikarya</taxon>
        <taxon>Ascomycota</taxon>
        <taxon>Pezizomycotina</taxon>
        <taxon>Dothideomycetes</taxon>
        <taxon>Pleosporomycetidae</taxon>
        <taxon>Pleosporales</taxon>
        <taxon>Massarineae</taxon>
        <taxon>Periconiaceae</taxon>
        <taxon>Periconia</taxon>
    </lineage>
</organism>
<evidence type="ECO:0000313" key="4">
    <source>
        <dbReference type="EMBL" id="CAI6225918.1"/>
    </source>
</evidence>
<evidence type="ECO:0000256" key="2">
    <source>
        <dbReference type="SAM" id="SignalP"/>
    </source>
</evidence>
<feature type="domain" description="Nephrocystin 3-like N-terminal" evidence="3">
    <location>
        <begin position="192"/>
        <end position="304"/>
    </location>
</feature>
<dbReference type="OrthoDB" id="195446at2759"/>
<dbReference type="Pfam" id="PF24883">
    <property type="entry name" value="NPHP3_N"/>
    <property type="match status" value="1"/>
</dbReference>
<dbReference type="PANTHER" id="PTHR10039:SF15">
    <property type="entry name" value="NACHT DOMAIN-CONTAINING PROTEIN"/>
    <property type="match status" value="1"/>
</dbReference>
<dbReference type="EMBL" id="CAOQHR010000001">
    <property type="protein sequence ID" value="CAI6225918.1"/>
    <property type="molecule type" value="Genomic_DNA"/>
</dbReference>
<feature type="chain" id="PRO_5040888827" description="Nephrocystin 3-like N-terminal domain-containing protein" evidence="2">
    <location>
        <begin position="23"/>
        <end position="306"/>
    </location>
</feature>
<gene>
    <name evidence="4" type="ORF">PDIGIT_LOCUS22</name>
</gene>
<dbReference type="PANTHER" id="PTHR10039">
    <property type="entry name" value="AMELOGENIN"/>
    <property type="match status" value="1"/>
</dbReference>
<name>A0A9W4U0Y8_9PLEO</name>
<dbReference type="Gene3D" id="3.40.50.300">
    <property type="entry name" value="P-loop containing nucleotide triphosphate hydrolases"/>
    <property type="match status" value="1"/>
</dbReference>
<accession>A0A9W4U0Y8</accession>
<dbReference type="InterPro" id="IPR056884">
    <property type="entry name" value="NPHP3-like_N"/>
</dbReference>
<evidence type="ECO:0000256" key="1">
    <source>
        <dbReference type="ARBA" id="ARBA00022737"/>
    </source>
</evidence>
<evidence type="ECO:0000313" key="5">
    <source>
        <dbReference type="Proteomes" id="UP001152607"/>
    </source>
</evidence>
<dbReference type="Proteomes" id="UP001152607">
    <property type="component" value="Unassembled WGS sequence"/>
</dbReference>
<keyword evidence="5" id="KW-1185">Reference proteome</keyword>